<dbReference type="Gene3D" id="3.40.30.10">
    <property type="entry name" value="Glutaredoxin"/>
    <property type="match status" value="1"/>
</dbReference>
<dbReference type="SUPFAM" id="SSF52833">
    <property type="entry name" value="Thioredoxin-like"/>
    <property type="match status" value="1"/>
</dbReference>
<gene>
    <name evidence="3" type="ORF">CTEN0397_LOCUS11120</name>
</gene>
<dbReference type="AlphaFoldDB" id="A0A7S1D9H2"/>
<sequence>MANRFFLQIEHTHKKRMSSPKVHTGDIAPFLSVPIIDGGEPFVLTETKPEKFTIVVFYRGTHCPICVAQLQELEESYKDAQKQGVDVIAISMDTEERTRQTIDKVLNNMKKKKEEEEGGEKEEGESLTSLQLPIGYNLSEEIARSWGLFISEAIEGYPEPPIFSEPGMFVILPDKIVYSSIIQTNPFTRPNFKDVLGGLQYIVEHNYPFRGTLTKK</sequence>
<evidence type="ECO:0000256" key="1">
    <source>
        <dbReference type="SAM" id="Coils"/>
    </source>
</evidence>
<dbReference type="Pfam" id="PF00578">
    <property type="entry name" value="AhpC-TSA"/>
    <property type="match status" value="1"/>
</dbReference>
<dbReference type="InterPro" id="IPR036249">
    <property type="entry name" value="Thioredoxin-like_sf"/>
</dbReference>
<protein>
    <recommendedName>
        <fullName evidence="2">Thioredoxin domain-containing protein</fullName>
    </recommendedName>
</protein>
<dbReference type="PROSITE" id="PS51352">
    <property type="entry name" value="THIOREDOXIN_2"/>
    <property type="match status" value="1"/>
</dbReference>
<feature type="domain" description="Thioredoxin" evidence="2">
    <location>
        <begin position="22"/>
        <end position="204"/>
    </location>
</feature>
<dbReference type="GO" id="GO:0016209">
    <property type="term" value="F:antioxidant activity"/>
    <property type="evidence" value="ECO:0007669"/>
    <property type="project" value="InterPro"/>
</dbReference>
<evidence type="ECO:0000259" key="2">
    <source>
        <dbReference type="PROSITE" id="PS51352"/>
    </source>
</evidence>
<evidence type="ECO:0000313" key="3">
    <source>
        <dbReference type="EMBL" id="CAD8940055.1"/>
    </source>
</evidence>
<organism evidence="3">
    <name type="scientific">Cyclophora tenuis</name>
    <name type="common">Marine diatom</name>
    <dbReference type="NCBI Taxonomy" id="216820"/>
    <lineage>
        <taxon>Eukaryota</taxon>
        <taxon>Sar</taxon>
        <taxon>Stramenopiles</taxon>
        <taxon>Ochrophyta</taxon>
        <taxon>Bacillariophyta</taxon>
        <taxon>Fragilariophyceae</taxon>
        <taxon>Fragilariophycidae</taxon>
        <taxon>Cyclophorales</taxon>
        <taxon>Cyclophoraceae</taxon>
        <taxon>Cyclophora</taxon>
    </lineage>
</organism>
<reference evidence="3" key="1">
    <citation type="submission" date="2021-01" db="EMBL/GenBank/DDBJ databases">
        <authorList>
            <person name="Corre E."/>
            <person name="Pelletier E."/>
            <person name="Niang G."/>
            <person name="Scheremetjew M."/>
            <person name="Finn R."/>
            <person name="Kale V."/>
            <person name="Holt S."/>
            <person name="Cochrane G."/>
            <person name="Meng A."/>
            <person name="Brown T."/>
            <person name="Cohen L."/>
        </authorList>
    </citation>
    <scope>NUCLEOTIDE SEQUENCE</scope>
    <source>
        <strain evidence="3">ECT3854</strain>
    </source>
</reference>
<dbReference type="EMBL" id="HBFW01017378">
    <property type="protein sequence ID" value="CAD8940055.1"/>
    <property type="molecule type" value="Transcribed_RNA"/>
</dbReference>
<dbReference type="InterPro" id="IPR000866">
    <property type="entry name" value="AhpC/TSA"/>
</dbReference>
<proteinExistence type="predicted"/>
<keyword evidence="1" id="KW-0175">Coiled coil</keyword>
<accession>A0A7S1D9H2</accession>
<dbReference type="GO" id="GO:0016491">
    <property type="term" value="F:oxidoreductase activity"/>
    <property type="evidence" value="ECO:0007669"/>
    <property type="project" value="InterPro"/>
</dbReference>
<name>A0A7S1D9H2_CYCTE</name>
<dbReference type="InterPro" id="IPR013766">
    <property type="entry name" value="Thioredoxin_domain"/>
</dbReference>
<feature type="coiled-coil region" evidence="1">
    <location>
        <begin position="95"/>
        <end position="122"/>
    </location>
</feature>